<evidence type="ECO:0000256" key="3">
    <source>
        <dbReference type="ARBA" id="ARBA00024344"/>
    </source>
</evidence>
<comment type="caution">
    <text evidence="4">The sequence shown here is derived from an EMBL/GenBank/DDBJ whole genome shotgun (WGS) entry which is preliminary data.</text>
</comment>
<keyword evidence="4" id="KW-0946">Virion</keyword>
<evidence type="ECO:0000313" key="4">
    <source>
        <dbReference type="EMBL" id="MBD7910498.1"/>
    </source>
</evidence>
<dbReference type="InterPro" id="IPR012851">
    <property type="entry name" value="Spore_coat_CotF-like"/>
</dbReference>
<dbReference type="PANTHER" id="PTHR39183">
    <property type="entry name" value="SPORE COAT PROTEIN F-LIKE PROTEIN YHCQ"/>
    <property type="match status" value="1"/>
</dbReference>
<comment type="subcellular location">
    <subcellularLocation>
        <location evidence="2">Spore coat</location>
    </subcellularLocation>
</comment>
<dbReference type="Pfam" id="PF07875">
    <property type="entry name" value="Coat_F"/>
    <property type="match status" value="1"/>
</dbReference>
<protein>
    <submittedName>
        <fullName evidence="4">Spore coat protein</fullName>
    </submittedName>
</protein>
<dbReference type="RefSeq" id="WP_143314948.1">
    <property type="nucleotide sequence ID" value="NZ_JACSRA010000004.1"/>
</dbReference>
<organism evidence="4 5">
    <name type="scientific">Clostridium cibarium</name>
    <dbReference type="NCBI Taxonomy" id="2762247"/>
    <lineage>
        <taxon>Bacteria</taxon>
        <taxon>Bacillati</taxon>
        <taxon>Bacillota</taxon>
        <taxon>Clostridia</taxon>
        <taxon>Eubacteriales</taxon>
        <taxon>Clostridiaceae</taxon>
        <taxon>Clostridium</taxon>
    </lineage>
</organism>
<keyword evidence="4" id="KW-0167">Capsid protein</keyword>
<dbReference type="EMBL" id="JACSRA010000004">
    <property type="protein sequence ID" value="MBD7910498.1"/>
    <property type="molecule type" value="Genomic_DNA"/>
</dbReference>
<dbReference type="PANTHER" id="PTHR39183:SF1">
    <property type="entry name" value="SPORE COAT PROTEIN F-LIKE PROTEIN YHCQ"/>
    <property type="match status" value="1"/>
</dbReference>
<proteinExistence type="inferred from homology"/>
<evidence type="ECO:0000256" key="1">
    <source>
        <dbReference type="ARBA" id="ARBA00022969"/>
    </source>
</evidence>
<keyword evidence="1" id="KW-0749">Sporulation</keyword>
<dbReference type="InterPro" id="IPR012347">
    <property type="entry name" value="Ferritin-like"/>
</dbReference>
<evidence type="ECO:0000313" key="5">
    <source>
        <dbReference type="Proteomes" id="UP000627781"/>
    </source>
</evidence>
<comment type="similarity">
    <text evidence="3">Belongs to the CotF family.</text>
</comment>
<accession>A0ABR8PQQ6</accession>
<reference evidence="4 5" key="1">
    <citation type="submission" date="2020-08" db="EMBL/GenBank/DDBJ databases">
        <title>A Genomic Blueprint of the Chicken Gut Microbiome.</title>
        <authorList>
            <person name="Gilroy R."/>
            <person name="Ravi A."/>
            <person name="Getino M."/>
            <person name="Pursley I."/>
            <person name="Horton D.L."/>
            <person name="Alikhan N.-F."/>
            <person name="Baker D."/>
            <person name="Gharbi K."/>
            <person name="Hall N."/>
            <person name="Watson M."/>
            <person name="Adriaenssens E.M."/>
            <person name="Foster-Nyarko E."/>
            <person name="Jarju S."/>
            <person name="Secka A."/>
            <person name="Antonio M."/>
            <person name="Oren A."/>
            <person name="Chaudhuri R."/>
            <person name="La Ragione R.M."/>
            <person name="Hildebrand F."/>
            <person name="Pallen M.J."/>
        </authorList>
    </citation>
    <scope>NUCLEOTIDE SEQUENCE [LARGE SCALE GENOMIC DNA]</scope>
    <source>
        <strain evidence="4 5">Sa3CVN1</strain>
    </source>
</reference>
<dbReference type="Gene3D" id="1.20.1260.10">
    <property type="match status" value="1"/>
</dbReference>
<evidence type="ECO:0000256" key="2">
    <source>
        <dbReference type="ARBA" id="ARBA00024325"/>
    </source>
</evidence>
<gene>
    <name evidence="4" type="ORF">H9661_03910</name>
</gene>
<dbReference type="Proteomes" id="UP000627781">
    <property type="component" value="Unassembled WGS sequence"/>
</dbReference>
<sequence>MSFLNMLLGDNDKLTEKDIAQDMIKDSKFGVTSLTGAVAEATNPELREMLKSQLDKAVSEHFELSDILINKNWYPAYDGPAEQLKKDYEKAKDLL</sequence>
<keyword evidence="5" id="KW-1185">Reference proteome</keyword>
<name>A0ABR8PQQ6_9CLOT</name>